<protein>
    <recommendedName>
        <fullName evidence="3">Sigma-70 family RNA polymerase sigma factor</fullName>
    </recommendedName>
</protein>
<sequence length="303" mass="35816">MSKRLEQLLVEARHQEAHSQKGQFVLTQLVEEILRSRTICRPLLGQPLSPVQREIYEQVTAHLLSDISQQIDSYNPTQIPVRTWVSELRHQAFRKILDDQKLKQLALEIQQHPSQTDLRRHLLGELVEAILLSGRLCRPHREKFLPQIYELIYEEAVVKTLAYVCQNINQYDPRRGQNQKFMNWVNFRLDRLVIESRREFSEPMVQNLPTLAQLENLPQPRSDFLLEQTKEYIENDPDNIFGQHHIRDRPDANFRAIALSRFSGKSWEEISNYFGIKIPTLSCFFQKSCSKFRSNFQDYLDLE</sequence>
<dbReference type="AlphaFoldDB" id="A0AAV3XQ25"/>
<accession>A0AAV3XQ25</accession>
<name>A0AAV3XQ25_9CYAN</name>
<evidence type="ECO:0000313" key="2">
    <source>
        <dbReference type="Proteomes" id="UP001050975"/>
    </source>
</evidence>
<evidence type="ECO:0008006" key="3">
    <source>
        <dbReference type="Google" id="ProtNLM"/>
    </source>
</evidence>
<keyword evidence="2" id="KW-1185">Reference proteome</keyword>
<proteinExistence type="predicted"/>
<reference evidence="1" key="1">
    <citation type="submission" date="2019-10" db="EMBL/GenBank/DDBJ databases">
        <title>Draft genome sequece of Microseira wollei NIES-4236.</title>
        <authorList>
            <person name="Yamaguchi H."/>
            <person name="Suzuki S."/>
            <person name="Kawachi M."/>
        </authorList>
    </citation>
    <scope>NUCLEOTIDE SEQUENCE</scope>
    <source>
        <strain evidence="1">NIES-4236</strain>
    </source>
</reference>
<dbReference type="Proteomes" id="UP001050975">
    <property type="component" value="Unassembled WGS sequence"/>
</dbReference>
<organism evidence="1 2">
    <name type="scientific">Microseira wollei NIES-4236</name>
    <dbReference type="NCBI Taxonomy" id="2530354"/>
    <lineage>
        <taxon>Bacteria</taxon>
        <taxon>Bacillati</taxon>
        <taxon>Cyanobacteriota</taxon>
        <taxon>Cyanophyceae</taxon>
        <taxon>Oscillatoriophycideae</taxon>
        <taxon>Aerosakkonematales</taxon>
        <taxon>Aerosakkonemataceae</taxon>
        <taxon>Microseira</taxon>
    </lineage>
</organism>
<dbReference type="RefSeq" id="WP_226593046.1">
    <property type="nucleotide sequence ID" value="NZ_BLAY01000259.1"/>
</dbReference>
<evidence type="ECO:0000313" key="1">
    <source>
        <dbReference type="EMBL" id="GET43836.1"/>
    </source>
</evidence>
<gene>
    <name evidence="1" type="ORF">MiSe_86620</name>
</gene>
<dbReference type="EMBL" id="BLAY01000259">
    <property type="protein sequence ID" value="GET43836.1"/>
    <property type="molecule type" value="Genomic_DNA"/>
</dbReference>
<comment type="caution">
    <text evidence="1">The sequence shown here is derived from an EMBL/GenBank/DDBJ whole genome shotgun (WGS) entry which is preliminary data.</text>
</comment>